<evidence type="ECO:0000259" key="11">
    <source>
        <dbReference type="Pfam" id="PF07557"/>
    </source>
</evidence>
<keyword evidence="3" id="KW-0158">Chromosome</keyword>
<keyword evidence="6 9" id="KW-0175">Coiled coil</keyword>
<evidence type="ECO:0000256" key="9">
    <source>
        <dbReference type="SAM" id="Coils"/>
    </source>
</evidence>
<keyword evidence="4" id="KW-0132">Cell division</keyword>
<feature type="compositionally biased region" description="Pro residues" evidence="10">
    <location>
        <begin position="392"/>
        <end position="410"/>
    </location>
</feature>
<evidence type="ECO:0000259" key="12">
    <source>
        <dbReference type="Pfam" id="PF07558"/>
    </source>
</evidence>
<feature type="compositionally biased region" description="Basic and acidic residues" evidence="10">
    <location>
        <begin position="205"/>
        <end position="215"/>
    </location>
</feature>
<evidence type="ECO:0000256" key="7">
    <source>
        <dbReference type="ARBA" id="ARBA00023306"/>
    </source>
</evidence>
<feature type="compositionally biased region" description="Basic and acidic residues" evidence="10">
    <location>
        <begin position="360"/>
        <end position="381"/>
    </location>
</feature>
<keyword evidence="8" id="KW-0137">Centromere</keyword>
<feature type="compositionally biased region" description="Basic and acidic residues" evidence="10">
    <location>
        <begin position="675"/>
        <end position="687"/>
    </location>
</feature>
<keyword evidence="5" id="KW-0159">Chromosome partition</keyword>
<comment type="caution">
    <text evidence="13">The sequence shown here is derived from an EMBL/GenBank/DDBJ whole genome shotgun (WGS) entry which is preliminary data.</text>
</comment>
<feature type="compositionally biased region" description="Polar residues" evidence="10">
    <location>
        <begin position="453"/>
        <end position="462"/>
    </location>
</feature>
<evidence type="ECO:0000256" key="1">
    <source>
        <dbReference type="ARBA" id="ARBA00004584"/>
    </source>
</evidence>
<proteinExistence type="inferred from homology"/>
<dbReference type="AlphaFoldDB" id="A0AAI8YYP2"/>
<dbReference type="InterPro" id="IPR011516">
    <property type="entry name" value="Shugoshin_N"/>
</dbReference>
<dbReference type="Pfam" id="PF07557">
    <property type="entry name" value="Shugoshin_C"/>
    <property type="match status" value="1"/>
</dbReference>
<sequence>MARLNEPGVAPATDNGNAIATTATGESLEALKRRFIRQNRELAKNNSSQSLRIRNLELEVSRLLVDNLDLREQVLSLQNEVENARRQASGDAIRQMKQDMRMKIAELSGLVDGFADELPDERSVPDKERILSPSRQQYRERQPLADLMQEAVMPTILEDKQHPRKTLDPEEIRAIRLSDQSGTTGSPDLGPPPVVHFDMEDPIKLNRERDTEAKESTGISPKPENEELLPSVNLETRRRRRDSKLDIRRHSILALSPVNDGESGTTMLRTGAKRKLSDRETEKPIKPPSQGDFTFSRKASADQSCSDEEKPKLDKEQQPDEPEQSVAPPVLEPSKPVRKILGEKSVNMSPKKTTTRASRGLKEDIEKPAPPKPAANRERPPSRGRRASSIPTPAPQDDPVPTFEVPPPEPSTEEQLQAKTPAPSVDIFSPATSEPWTSGKMNEARDTPPPPQLSSASNTTEGGQRPSRRSRPPISYTEPSLIAKMRRPDDKKVDAITGLKNPQRPLNPSADRRSIGGMPRSSLSGSITIKREPVEDDNDWKGTSHPSLEEGSPLRERSTDQHPPAAETVAENLPSSSSSSPPPPVLPSALPAYRKRRDQPEREEPASKASLTTTFQAEPEPSSPDAMAKKMEELELYDFKDSSSPGSVEGGGTERTRKEKAGGGRQRRHSSVPKDLVKEKEKEKETGSDAAAGRGGSARLERSSRRRSMMV</sequence>
<evidence type="ECO:0000256" key="2">
    <source>
        <dbReference type="ARBA" id="ARBA00010845"/>
    </source>
</evidence>
<dbReference type="Proteomes" id="UP001296104">
    <property type="component" value="Unassembled WGS sequence"/>
</dbReference>
<keyword evidence="7" id="KW-0131">Cell cycle</keyword>
<feature type="compositionally biased region" description="Polar residues" evidence="10">
    <location>
        <begin position="430"/>
        <end position="440"/>
    </location>
</feature>
<feature type="coiled-coil region" evidence="9">
    <location>
        <begin position="39"/>
        <end position="87"/>
    </location>
</feature>
<gene>
    <name evidence="13" type="ORF">LECACI_7A004411</name>
</gene>
<dbReference type="EMBL" id="CAVMBE010000024">
    <property type="protein sequence ID" value="CAK4010150.1"/>
    <property type="molecule type" value="Genomic_DNA"/>
</dbReference>
<keyword evidence="14" id="KW-1185">Reference proteome</keyword>
<feature type="compositionally biased region" description="Basic and acidic residues" evidence="10">
    <location>
        <begin position="275"/>
        <end position="285"/>
    </location>
</feature>
<feature type="compositionally biased region" description="Polar residues" evidence="10">
    <location>
        <begin position="346"/>
        <end position="357"/>
    </location>
</feature>
<evidence type="ECO:0000256" key="8">
    <source>
        <dbReference type="ARBA" id="ARBA00023328"/>
    </source>
</evidence>
<evidence type="ECO:0000313" key="13">
    <source>
        <dbReference type="EMBL" id="CAK4010150.1"/>
    </source>
</evidence>
<feature type="compositionally biased region" description="Basic and acidic residues" evidence="10">
    <location>
        <begin position="307"/>
        <end position="318"/>
    </location>
</feature>
<evidence type="ECO:0000256" key="10">
    <source>
        <dbReference type="SAM" id="MobiDB-lite"/>
    </source>
</evidence>
<feature type="compositionally biased region" description="Basic and acidic residues" evidence="10">
    <location>
        <begin position="652"/>
        <end position="662"/>
    </location>
</feature>
<feature type="region of interest" description="Disordered" evidence="10">
    <location>
        <begin position="1"/>
        <end position="21"/>
    </location>
</feature>
<comment type="subcellular location">
    <subcellularLocation>
        <location evidence="1">Chromosome</location>
        <location evidence="1">Centromere</location>
    </subcellularLocation>
</comment>
<dbReference type="GO" id="GO:0000779">
    <property type="term" value="C:condensed chromosome, centromeric region"/>
    <property type="evidence" value="ECO:0007669"/>
    <property type="project" value="UniProtKB-ARBA"/>
</dbReference>
<name>A0AAI8YYP2_9PEZI</name>
<evidence type="ECO:0000256" key="4">
    <source>
        <dbReference type="ARBA" id="ARBA00022618"/>
    </source>
</evidence>
<feature type="region of interest" description="Disordered" evidence="10">
    <location>
        <begin position="178"/>
        <end position="197"/>
    </location>
</feature>
<feature type="domain" description="Shugoshin N-terminal coiled-coil" evidence="12">
    <location>
        <begin position="31"/>
        <end position="75"/>
    </location>
</feature>
<evidence type="ECO:0000256" key="3">
    <source>
        <dbReference type="ARBA" id="ARBA00022454"/>
    </source>
</evidence>
<evidence type="ECO:0000313" key="14">
    <source>
        <dbReference type="Proteomes" id="UP001296104"/>
    </source>
</evidence>
<dbReference type="GO" id="GO:0045132">
    <property type="term" value="P:meiotic chromosome segregation"/>
    <property type="evidence" value="ECO:0007669"/>
    <property type="project" value="InterPro"/>
</dbReference>
<feature type="region of interest" description="Disordered" evidence="10">
    <location>
        <begin position="205"/>
        <end position="711"/>
    </location>
</feature>
<accession>A0AAI8YYP2</accession>
<protein>
    <submittedName>
        <fullName evidence="13">Shugoshin like</fullName>
    </submittedName>
</protein>
<organism evidence="13 14">
    <name type="scientific">Lecanosticta acicola</name>
    <dbReference type="NCBI Taxonomy" id="111012"/>
    <lineage>
        <taxon>Eukaryota</taxon>
        <taxon>Fungi</taxon>
        <taxon>Dikarya</taxon>
        <taxon>Ascomycota</taxon>
        <taxon>Pezizomycotina</taxon>
        <taxon>Dothideomycetes</taxon>
        <taxon>Dothideomycetidae</taxon>
        <taxon>Mycosphaerellales</taxon>
        <taxon>Mycosphaerellaceae</taxon>
        <taxon>Lecanosticta</taxon>
    </lineage>
</organism>
<reference evidence="13" key="1">
    <citation type="submission" date="2023-11" db="EMBL/GenBank/DDBJ databases">
        <authorList>
            <person name="Alioto T."/>
            <person name="Alioto T."/>
            <person name="Gomez Garrido J."/>
        </authorList>
    </citation>
    <scope>NUCLEOTIDE SEQUENCE</scope>
</reference>
<evidence type="ECO:0000256" key="6">
    <source>
        <dbReference type="ARBA" id="ARBA00023054"/>
    </source>
</evidence>
<evidence type="ECO:0000256" key="5">
    <source>
        <dbReference type="ARBA" id="ARBA00022829"/>
    </source>
</evidence>
<dbReference type="Pfam" id="PF07558">
    <property type="entry name" value="Shugoshin_N"/>
    <property type="match status" value="1"/>
</dbReference>
<feature type="compositionally biased region" description="Basic and acidic residues" evidence="10">
    <location>
        <begin position="627"/>
        <end position="641"/>
    </location>
</feature>
<dbReference type="InterPro" id="IPR011515">
    <property type="entry name" value="Shugoshin_C"/>
</dbReference>
<comment type="similarity">
    <text evidence="2">Belongs to the shugoshin family.</text>
</comment>
<dbReference type="GO" id="GO:0051301">
    <property type="term" value="P:cell division"/>
    <property type="evidence" value="ECO:0007669"/>
    <property type="project" value="UniProtKB-KW"/>
</dbReference>
<feature type="domain" description="Shugoshin C-terminal" evidence="11">
    <location>
        <begin position="465"/>
        <end position="487"/>
    </location>
</feature>
<dbReference type="GO" id="GO:0005634">
    <property type="term" value="C:nucleus"/>
    <property type="evidence" value="ECO:0007669"/>
    <property type="project" value="InterPro"/>
</dbReference>